<reference evidence="4 5" key="1">
    <citation type="journal article" date="2023" name="BMC Biol.">
        <title>The compact genome of the sponge Oopsacas minuta (Hexactinellida) is lacking key metazoan core genes.</title>
        <authorList>
            <person name="Santini S."/>
            <person name="Schenkelaars Q."/>
            <person name="Jourda C."/>
            <person name="Duchesne M."/>
            <person name="Belahbib H."/>
            <person name="Rocher C."/>
            <person name="Selva M."/>
            <person name="Riesgo A."/>
            <person name="Vervoort M."/>
            <person name="Leys S.P."/>
            <person name="Kodjabachian L."/>
            <person name="Le Bivic A."/>
            <person name="Borchiellini C."/>
            <person name="Claverie J.M."/>
            <person name="Renard E."/>
        </authorList>
    </citation>
    <scope>NUCLEOTIDE SEQUENCE [LARGE SCALE GENOMIC DNA]</scope>
    <source>
        <strain evidence="4">SPO-2</strain>
    </source>
</reference>
<evidence type="ECO:0000256" key="1">
    <source>
        <dbReference type="ARBA" id="ARBA00025790"/>
    </source>
</evidence>
<gene>
    <name evidence="4" type="ORF">LOD99_15622</name>
</gene>
<comment type="similarity">
    <text evidence="1">Belongs to the CYFIP family.</text>
</comment>
<evidence type="ECO:0000313" key="4">
    <source>
        <dbReference type="EMBL" id="KAI6657904.1"/>
    </source>
</evidence>
<evidence type="ECO:0000313" key="5">
    <source>
        <dbReference type="Proteomes" id="UP001165289"/>
    </source>
</evidence>
<proteinExistence type="inferred from homology"/>
<dbReference type="InterPro" id="IPR009828">
    <property type="entry name" value="CYRIA/CYRIB_Rac1-bd"/>
</dbReference>
<dbReference type="GO" id="GO:0005737">
    <property type="term" value="C:cytoplasm"/>
    <property type="evidence" value="ECO:0007669"/>
    <property type="project" value="UniProtKB-ARBA"/>
</dbReference>
<dbReference type="Pfam" id="PF05994">
    <property type="entry name" value="FragX_IP"/>
    <property type="match status" value="2"/>
</dbReference>
<dbReference type="GO" id="GO:0031267">
    <property type="term" value="F:small GTPase binding"/>
    <property type="evidence" value="ECO:0007669"/>
    <property type="project" value="InterPro"/>
</dbReference>
<dbReference type="EMBL" id="JAKMXF010000110">
    <property type="protein sequence ID" value="KAI6657904.1"/>
    <property type="molecule type" value="Genomic_DNA"/>
</dbReference>
<dbReference type="PRINTS" id="PR01698">
    <property type="entry name" value="CYTOFMRPINTP"/>
</dbReference>
<evidence type="ECO:0000259" key="3">
    <source>
        <dbReference type="Pfam" id="PF07159"/>
    </source>
</evidence>
<name>A0AAV7KCW0_9METZ</name>
<evidence type="ECO:0000256" key="2">
    <source>
        <dbReference type="SAM" id="Coils"/>
    </source>
</evidence>
<dbReference type="Proteomes" id="UP001165289">
    <property type="component" value="Unassembled WGS sequence"/>
</dbReference>
<organism evidence="4 5">
    <name type="scientific">Oopsacas minuta</name>
    <dbReference type="NCBI Taxonomy" id="111878"/>
    <lineage>
        <taxon>Eukaryota</taxon>
        <taxon>Metazoa</taxon>
        <taxon>Porifera</taxon>
        <taxon>Hexactinellida</taxon>
        <taxon>Hexasterophora</taxon>
        <taxon>Lyssacinosida</taxon>
        <taxon>Leucopsacidae</taxon>
        <taxon>Oopsacas</taxon>
    </lineage>
</organism>
<keyword evidence="5" id="KW-1185">Reference proteome</keyword>
<dbReference type="PANTHER" id="PTHR12195">
    <property type="entry name" value="CYTOPLASMIC FMR1-INTERACTING PROTEIN-RELATED"/>
    <property type="match status" value="1"/>
</dbReference>
<keyword evidence="2" id="KW-0175">Coiled coil</keyword>
<dbReference type="GO" id="GO:0030833">
    <property type="term" value="P:regulation of actin filament polymerization"/>
    <property type="evidence" value="ECO:0007669"/>
    <property type="project" value="InterPro"/>
</dbReference>
<feature type="domain" description="CYRIA/CYRIB Rac1 binding" evidence="3">
    <location>
        <begin position="69"/>
        <end position="256"/>
    </location>
</feature>
<dbReference type="Pfam" id="PF07159">
    <property type="entry name" value="CYRIA-B_Rac1-bd"/>
    <property type="match status" value="1"/>
</dbReference>
<dbReference type="PIRSF" id="PIRSF008153">
    <property type="entry name" value="FMR1_interacting"/>
    <property type="match status" value="1"/>
</dbReference>
<protein>
    <submittedName>
        <fullName evidence="4">Cytoplasmic FMR1-interacting protein 2-like</fullName>
    </submittedName>
</protein>
<dbReference type="InterPro" id="IPR008081">
    <property type="entry name" value="Cytoplasmic_FMR1-int"/>
</dbReference>
<sequence length="1533" mass="177105">MSNAEGNDIRVDHTLEDAKINIQCLDDIKLPDHQPNIEAEPASIRYNVNFDTNFEDRGAFIFGAGRYNEEATKCSNLNETLEEGNNFSSMLYTWRSISRAIPQVSRPDQANRVSIYESTLAILEPEVQKLRDFLKFIENTIIRFCDELRELARPQKRKDFISETYHITLAKLLNMFAVLDALKDMKSCINNDFACYRRAESILKRGEINAFVMEQDRKLSMFFAKQKEITYMLKDNLEKIEGYEEVLSSTIILCCQHFDNEMYLLPQQKYTLLKAIGYGMLVLDSNAVNINKLKRINLKEIDKIFKHNPVAPLYGDVSIIMAGLVRELKHYDPSKWTCTLDEVEDKTNMSIQQRMPMLRMEHLSSIAELAKRNNEFKTSCSGDLSDEQIKDLYQLAYTNIRKLTSWTCQLLDMHYWKLSHPADPLLNKSCPHDASNYEKAIRYNYSQEEKFAVTEVLSMIKGLSSMLVSMEELFSEAIALNTHQRMQCRLMTEYLSSDLCTTNSNRYISLHNGNTTSSSSISSHNKPDKDVQHIFPLTTSTSLTSLLTHRKQSQGQPIPFAGGDVRLYQIVKFQEIISNMDEHLSNLELYMHHSKEWKYNELRHILDEQEYVIQDLEGEIERKEEQINKKTQEINELRVDVTELEERLNDSYEANKRYREDKIICEESNKLLKERIITQHDIVKRLKTEIIDTDKKITKLSILHEAATGRAGVARRSVRCQTKENFHLLSLKSDKKVEKCDSSIQEDSLKPPILPIFLQRTLRDAARPVVKKKKTDISIILMSIRDTAIDLMDGVGSARREDPAWKGEKDPRNGYSIEIPKRKVAPSSTQIYMVRTMLESLLQEGLAKGRTLDGMISSQSLQALKEFHRESFFYPDLINFPLMIREAGDLSQLWYREFFLELTMGANIQFPIDQSLPWMLTSCIIESKEKNMLEYLLYPLDLYSDSAFYALYKFKKQYLFDEIEAEVNLIFDQLIFKVAQMVLTHVKQRAAGIILDNTFRASLSVGGVNIPFPKFNRLDTILKQRHVQLLGRSIDMHCLLAERIRADLFKSVELAIAKFESSDLSGIIELDILLKINKLTLELLSEHMDMDPFTAIYDEANESVTGSGKVESHILAELIQDFLPNYNYNSQLDRFVKTKHLISDVNPDREKEPRAPPFYFYGKKELKDAFATIIKMHEGFIGQKHFSVMARLLGYDSTYSIVTKLISFCKGQVTEEDGIVTYVKALKGGMPPKCKLPSWQYGTIGVAEFYYAQVEPLVTYQDLKTSVFQAFREFGNTILFFILLEKAMGEEEMMDLHLGAPFLAKMPKPYVKSDESQEMAVQQLEQNYSGMHLNKIAQTYGDSLQANNAKQAELLTKERLCRGLTLFEKLMCRMRDEVLNHDCFVGLQPINGVMNIEECDEFHRMWSAIQYVLCVAEWDGPLPEEVFGDGLIWGGITIIYLLGQHRRFEALDFCYHILNVHHLKPPPPLKDPKERLRYRNMDLNKIIKRIKIHRQVNKQVISILDKFLSHSPDFQLPPKEFTPPIYSNPLSAV</sequence>
<feature type="coiled-coil region" evidence="2">
    <location>
        <begin position="599"/>
        <end position="661"/>
    </location>
</feature>
<comment type="caution">
    <text evidence="4">The sequence shown here is derived from an EMBL/GenBank/DDBJ whole genome shotgun (WGS) entry which is preliminary data.</text>
</comment>
<accession>A0AAV7KCW0</accession>